<dbReference type="CDD" id="cd22849">
    <property type="entry name" value="NuzM"/>
    <property type="match status" value="1"/>
</dbReference>
<protein>
    <submittedName>
        <fullName evidence="2">Uncharacterized protein</fullName>
    </submittedName>
</protein>
<sequence>MTRVWILQTKRSNIRWRPLPSSSELHPSPTKLNSDHHHHSRYPSSLSDQLLQPIAARKEKMRAARILRQVSNEAKKPATQQRHTAADPFLYHTKPPSAFWEKFRKMMAINPESSSSGMQLNEVFRSPPPASIKTVQVTPASKASDPAENPYHERDFRRMYPRLEMVTQTDLADLLIAAPERMQLPSPSSATSSATSLTSGSENSPSLAALYLSSSASSSESSSTFVPPTPPGKPHRYSLGEQPPQNKDAHFPMLNYS</sequence>
<comment type="caution">
    <text evidence="2">The sequence shown here is derived from an EMBL/GenBank/DDBJ whole genome shotgun (WGS) entry which is preliminary data.</text>
</comment>
<name>A0A5B0NIA2_PUCGR</name>
<feature type="compositionally biased region" description="Low complexity" evidence="1">
    <location>
        <begin position="184"/>
        <end position="205"/>
    </location>
</feature>
<accession>A0A5B0NIA2</accession>
<organism evidence="2 3">
    <name type="scientific">Puccinia graminis f. sp. tritici</name>
    <dbReference type="NCBI Taxonomy" id="56615"/>
    <lineage>
        <taxon>Eukaryota</taxon>
        <taxon>Fungi</taxon>
        <taxon>Dikarya</taxon>
        <taxon>Basidiomycota</taxon>
        <taxon>Pucciniomycotina</taxon>
        <taxon>Pucciniomycetes</taxon>
        <taxon>Pucciniales</taxon>
        <taxon>Pucciniaceae</taxon>
        <taxon>Puccinia</taxon>
    </lineage>
</organism>
<dbReference type="Proteomes" id="UP000324748">
    <property type="component" value="Unassembled WGS sequence"/>
</dbReference>
<dbReference type="PANTHER" id="PTHR37325:SF1">
    <property type="entry name" value="OXIDOREDUCTASE 21 KDA SUBUNIT, PUTATIVE (AFU_ORTHOLOGUE AFUA_4G05910)-RELATED"/>
    <property type="match status" value="1"/>
</dbReference>
<proteinExistence type="predicted"/>
<dbReference type="InterPro" id="IPR016813">
    <property type="entry name" value="NADH_Ub_cplx-1_21kDa"/>
</dbReference>
<evidence type="ECO:0000256" key="1">
    <source>
        <dbReference type="SAM" id="MobiDB-lite"/>
    </source>
</evidence>
<feature type="region of interest" description="Disordered" evidence="1">
    <location>
        <begin position="182"/>
        <end position="205"/>
    </location>
</feature>
<feature type="region of interest" description="Disordered" evidence="1">
    <location>
        <begin position="218"/>
        <end position="257"/>
    </location>
</feature>
<dbReference type="AlphaFoldDB" id="A0A5B0NIA2"/>
<reference evidence="2 3" key="1">
    <citation type="submission" date="2019-05" db="EMBL/GenBank/DDBJ databases">
        <title>Emergence of the Ug99 lineage of the wheat stem rust pathogen through somatic hybridization.</title>
        <authorList>
            <person name="Li F."/>
            <person name="Upadhyaya N.M."/>
            <person name="Sperschneider J."/>
            <person name="Matny O."/>
            <person name="Nguyen-Phuc H."/>
            <person name="Mago R."/>
            <person name="Raley C."/>
            <person name="Miller M.E."/>
            <person name="Silverstein K.A.T."/>
            <person name="Henningsen E."/>
            <person name="Hirsch C.D."/>
            <person name="Visser B."/>
            <person name="Pretorius Z.A."/>
            <person name="Steffenson B.J."/>
            <person name="Schwessinger B."/>
            <person name="Dodds P.N."/>
            <person name="Figueroa M."/>
        </authorList>
    </citation>
    <scope>NUCLEOTIDE SEQUENCE [LARGE SCALE GENOMIC DNA]</scope>
    <source>
        <strain evidence="2">21-0</strain>
    </source>
</reference>
<dbReference type="OrthoDB" id="10261524at2759"/>
<dbReference type="EMBL" id="VSWC01000093">
    <property type="protein sequence ID" value="KAA1089055.1"/>
    <property type="molecule type" value="Genomic_DNA"/>
</dbReference>
<feature type="region of interest" description="Disordered" evidence="1">
    <location>
        <begin position="17"/>
        <end position="49"/>
    </location>
</feature>
<gene>
    <name evidence="2" type="ORF">PGT21_005352</name>
</gene>
<dbReference type="PANTHER" id="PTHR37325">
    <property type="entry name" value="OXIDOREDUCTASE 21 KDA SUBUNIT, PUTATIVE (AFU_ORTHOLOGUE AFUA_4G05910)-RELATED"/>
    <property type="match status" value="1"/>
</dbReference>
<evidence type="ECO:0000313" key="3">
    <source>
        <dbReference type="Proteomes" id="UP000324748"/>
    </source>
</evidence>
<keyword evidence="3" id="KW-1185">Reference proteome</keyword>
<feature type="compositionally biased region" description="Low complexity" evidence="1">
    <location>
        <begin position="18"/>
        <end position="29"/>
    </location>
</feature>
<evidence type="ECO:0000313" key="2">
    <source>
        <dbReference type="EMBL" id="KAA1089055.1"/>
    </source>
</evidence>